<comment type="caution">
    <text evidence="1">The sequence shown here is derived from an EMBL/GenBank/DDBJ whole genome shotgun (WGS) entry which is preliminary data.</text>
</comment>
<proteinExistence type="predicted"/>
<dbReference type="EMBL" id="LRGB01002901">
    <property type="protein sequence ID" value="KZS05549.1"/>
    <property type="molecule type" value="Genomic_DNA"/>
</dbReference>
<sequence length="144" mass="16509">MHNNLMEILLSSMTPGFRRNGQLDAIPTDGRTVTANIFTLPQLWNDEVSLLRNRTEAETKTIARMQVRKSCKSAKRKKLQVHRVTTVNIIDAELFHVNILRVKCQNGCLISANEHEWWHISSKCLQPSHVQWGTEGSFSSYGYQ</sequence>
<organism evidence="1 2">
    <name type="scientific">Daphnia magna</name>
    <dbReference type="NCBI Taxonomy" id="35525"/>
    <lineage>
        <taxon>Eukaryota</taxon>
        <taxon>Metazoa</taxon>
        <taxon>Ecdysozoa</taxon>
        <taxon>Arthropoda</taxon>
        <taxon>Crustacea</taxon>
        <taxon>Branchiopoda</taxon>
        <taxon>Diplostraca</taxon>
        <taxon>Cladocera</taxon>
        <taxon>Anomopoda</taxon>
        <taxon>Daphniidae</taxon>
        <taxon>Daphnia</taxon>
    </lineage>
</organism>
<keyword evidence="2" id="KW-1185">Reference proteome</keyword>
<protein>
    <submittedName>
        <fullName evidence="1">Uncharacterized protein</fullName>
    </submittedName>
</protein>
<name>A0A164N0W7_9CRUS</name>
<evidence type="ECO:0000313" key="1">
    <source>
        <dbReference type="EMBL" id="KZS05549.1"/>
    </source>
</evidence>
<gene>
    <name evidence="1" type="ORF">APZ42_031229</name>
</gene>
<reference evidence="1 2" key="1">
    <citation type="submission" date="2016-03" db="EMBL/GenBank/DDBJ databases">
        <title>EvidentialGene: Evidence-directed Construction of Genes on Genomes.</title>
        <authorList>
            <person name="Gilbert D.G."/>
            <person name="Choi J.-H."/>
            <person name="Mockaitis K."/>
            <person name="Colbourne J."/>
            <person name="Pfrender M."/>
        </authorList>
    </citation>
    <scope>NUCLEOTIDE SEQUENCE [LARGE SCALE GENOMIC DNA]</scope>
    <source>
        <strain evidence="1 2">Xinb3</strain>
        <tissue evidence="1">Complete organism</tissue>
    </source>
</reference>
<accession>A0A164N0W7</accession>
<dbReference type="Proteomes" id="UP000076858">
    <property type="component" value="Unassembled WGS sequence"/>
</dbReference>
<dbReference type="AlphaFoldDB" id="A0A164N0W7"/>
<evidence type="ECO:0000313" key="2">
    <source>
        <dbReference type="Proteomes" id="UP000076858"/>
    </source>
</evidence>